<feature type="compositionally biased region" description="Polar residues" evidence="2">
    <location>
        <begin position="75"/>
        <end position="91"/>
    </location>
</feature>
<gene>
    <name evidence="3" type="ORF">P5673_011940</name>
</gene>
<proteinExistence type="predicted"/>
<feature type="region of interest" description="Disordered" evidence="2">
    <location>
        <begin position="108"/>
        <end position="136"/>
    </location>
</feature>
<sequence>MPHNSPLSNTQCLLQELDDPLALDSSTTSRHPPLQDKNTDLSAQVGKYTAQGAKGRRKKGGNSNSSKPPKAKGVHSSQNVEETLSVNAPENTNTLLQQLMGTMQSFMEENKKEKSELDDDEPSIPRKKRRLSDNSDAVDSVGDAIVNLLSTDSLKSDATAKPVSLLQEIASEFYCDESSGPDIDKDLATILNGSMTKPLHDEKLKSLMDQRPLPNNCESLAALKVNPEVWAKMTPPTRSKDIKLKKVERFLSKAMISLGILTEQIVKEKGNEHPKEDNPDENHSTRMAKISLDAIRFIEQAQQELHHLRRIEIKPDLNPEYRQLCTSQITATKLLFGDDLAKSIKDLNETNKMTGKLSHGFKGRILITFRRATNGKEQLGLQKQRKIPQKEGTKPLSSITSENQVGHSSNWDLYLSHTMEKLIFMQKNFKAGQLQKFVNNWSSITSDVWILKTITGAEIDFTNRPYQRKTPFPIKLNNEETDIISSEISQLLDKQVIELATHCPREYISNIFIRPKKDGGHRLILNLAKLSHKVILNLTKLNEQIGRMPITQYLLLLNTGNILNSRDMIISLTPEKATKLKRLCLAAIDTEKISIRTLAQLVGQMVATFPGVEREKFGNGAFKKKSGLVLDIFQAIKIPLQMQKISVDTSTPTKPCSYNSSATKNDFEGISCIRQSLESYGLSEQSKDIIMSSWRDSTQRQYDLYIRQWLSFCSERHASVTSPPLGSVNEFLTALFRKGLSYSALNTARSALSSFIVLGDRLTGQHPLLTRFRKGIFNKRPCFPKTSVTWDTSLVLNYLKNLTTSNLKNLTLKAVMLTALLTGQRTQTVHLLSIQNMTVTAEFYKFRIGYIVKQTGLANHLSEIELPAYPHDKRLCIVVSPWIGRILIKLQLPVPHRLPTSQLYLMKDRISSGASGTTAGTVTGTGDFDGTYLAYPYPTGSNARGIQRHHSFPYKSVQVCPLHIFRESQWKEKAIQFTQLFTKQSVLREFKGGYLRSAVNGEFWIAH</sequence>
<evidence type="ECO:0000256" key="1">
    <source>
        <dbReference type="ARBA" id="ARBA00023125"/>
    </source>
</evidence>
<comment type="caution">
    <text evidence="3">The sequence shown here is derived from an EMBL/GenBank/DDBJ whole genome shotgun (WGS) entry which is preliminary data.</text>
</comment>
<accession>A0AAD9V7V5</accession>
<dbReference type="PANTHER" id="PTHR35617:SF3">
    <property type="entry name" value="CORE-BINDING (CB) DOMAIN-CONTAINING PROTEIN"/>
    <property type="match status" value="1"/>
</dbReference>
<reference evidence="3" key="2">
    <citation type="journal article" date="2023" name="Science">
        <title>Genomic signatures of disease resistance in endangered staghorn corals.</title>
        <authorList>
            <person name="Vollmer S.V."/>
            <person name="Selwyn J.D."/>
            <person name="Despard B.A."/>
            <person name="Roesel C.L."/>
        </authorList>
    </citation>
    <scope>NUCLEOTIDE SEQUENCE</scope>
    <source>
        <strain evidence="3">K2</strain>
    </source>
</reference>
<feature type="compositionally biased region" description="Polar residues" evidence="2">
    <location>
        <begin position="1"/>
        <end position="13"/>
    </location>
</feature>
<evidence type="ECO:0000313" key="3">
    <source>
        <dbReference type="EMBL" id="KAK2564498.1"/>
    </source>
</evidence>
<protein>
    <submittedName>
        <fullName evidence="3">Uncharacterized protein</fullName>
    </submittedName>
</protein>
<dbReference type="AlphaFoldDB" id="A0AAD9V7V5"/>
<dbReference type="EMBL" id="JARQWQ010000022">
    <property type="protein sequence ID" value="KAK2564498.1"/>
    <property type="molecule type" value="Genomic_DNA"/>
</dbReference>
<feature type="compositionally biased region" description="Polar residues" evidence="2">
    <location>
        <begin position="395"/>
        <end position="404"/>
    </location>
</feature>
<dbReference type="Gene3D" id="3.10.10.10">
    <property type="entry name" value="HIV Type 1 Reverse Transcriptase, subunit A, domain 1"/>
    <property type="match status" value="1"/>
</dbReference>
<dbReference type="PANTHER" id="PTHR35617">
    <property type="entry name" value="PHAGE_INTEGRASE DOMAIN-CONTAINING PROTEIN"/>
    <property type="match status" value="1"/>
</dbReference>
<dbReference type="SUPFAM" id="SSF47823">
    <property type="entry name" value="lambda integrase-like, N-terminal domain"/>
    <property type="match status" value="1"/>
</dbReference>
<keyword evidence="4" id="KW-1185">Reference proteome</keyword>
<evidence type="ECO:0000313" key="4">
    <source>
        <dbReference type="Proteomes" id="UP001249851"/>
    </source>
</evidence>
<feature type="region of interest" description="Disordered" evidence="2">
    <location>
        <begin position="378"/>
        <end position="404"/>
    </location>
</feature>
<name>A0AAD9V7V5_ACRCE</name>
<reference evidence="3" key="1">
    <citation type="journal article" date="2023" name="G3 (Bethesda)">
        <title>Whole genome assembly and annotation of the endangered Caribbean coral Acropora cervicornis.</title>
        <authorList>
            <person name="Selwyn J.D."/>
            <person name="Vollmer S.V."/>
        </authorList>
    </citation>
    <scope>NUCLEOTIDE SEQUENCE</scope>
    <source>
        <strain evidence="3">K2</strain>
    </source>
</reference>
<dbReference type="GO" id="GO:0003677">
    <property type="term" value="F:DNA binding"/>
    <property type="evidence" value="ECO:0007669"/>
    <property type="project" value="UniProtKB-KW"/>
</dbReference>
<feature type="region of interest" description="Disordered" evidence="2">
    <location>
        <begin position="1"/>
        <end position="91"/>
    </location>
</feature>
<dbReference type="InterPro" id="IPR010998">
    <property type="entry name" value="Integrase_recombinase_N"/>
</dbReference>
<dbReference type="Proteomes" id="UP001249851">
    <property type="component" value="Unassembled WGS sequence"/>
</dbReference>
<evidence type="ECO:0000256" key="2">
    <source>
        <dbReference type="SAM" id="MobiDB-lite"/>
    </source>
</evidence>
<dbReference type="Gene3D" id="1.10.150.130">
    <property type="match status" value="1"/>
</dbReference>
<organism evidence="3 4">
    <name type="scientific">Acropora cervicornis</name>
    <name type="common">Staghorn coral</name>
    <dbReference type="NCBI Taxonomy" id="6130"/>
    <lineage>
        <taxon>Eukaryota</taxon>
        <taxon>Metazoa</taxon>
        <taxon>Cnidaria</taxon>
        <taxon>Anthozoa</taxon>
        <taxon>Hexacorallia</taxon>
        <taxon>Scleractinia</taxon>
        <taxon>Astrocoeniina</taxon>
        <taxon>Acroporidae</taxon>
        <taxon>Acropora</taxon>
    </lineage>
</organism>
<keyword evidence="1" id="KW-0238">DNA-binding</keyword>